<evidence type="ECO:0000256" key="2">
    <source>
        <dbReference type="ARBA" id="ARBA00022516"/>
    </source>
</evidence>
<dbReference type="Proteomes" id="UP001497623">
    <property type="component" value="Unassembled WGS sequence"/>
</dbReference>
<evidence type="ECO:0000313" key="11">
    <source>
        <dbReference type="EMBL" id="CAL4121617.1"/>
    </source>
</evidence>
<gene>
    <name evidence="11" type="ORF">MNOR_LOCUS22499</name>
</gene>
<keyword evidence="4 10" id="KW-0812">Transmembrane</keyword>
<feature type="transmembrane region" description="Helical" evidence="10">
    <location>
        <begin position="282"/>
        <end position="304"/>
    </location>
</feature>
<reference evidence="11 12" key="1">
    <citation type="submission" date="2024-05" db="EMBL/GenBank/DDBJ databases">
        <authorList>
            <person name="Wallberg A."/>
        </authorList>
    </citation>
    <scope>NUCLEOTIDE SEQUENCE [LARGE SCALE GENOMIC DNA]</scope>
</reference>
<dbReference type="GO" id="GO:0042761">
    <property type="term" value="P:very long-chain fatty acid biosynthetic process"/>
    <property type="evidence" value="ECO:0007669"/>
    <property type="project" value="TreeGrafter"/>
</dbReference>
<evidence type="ECO:0000313" key="12">
    <source>
        <dbReference type="Proteomes" id="UP001497623"/>
    </source>
</evidence>
<keyword evidence="5 10" id="KW-0276">Fatty acid metabolism</keyword>
<comment type="catalytic activity">
    <reaction evidence="10">
        <text>a very-long-chain acyl-CoA + malonyl-CoA + H(+) = a very-long-chain 3-oxoacyl-CoA + CO2 + CoA</text>
        <dbReference type="Rhea" id="RHEA:32727"/>
        <dbReference type="ChEBI" id="CHEBI:15378"/>
        <dbReference type="ChEBI" id="CHEBI:16526"/>
        <dbReference type="ChEBI" id="CHEBI:57287"/>
        <dbReference type="ChEBI" id="CHEBI:57384"/>
        <dbReference type="ChEBI" id="CHEBI:90725"/>
        <dbReference type="ChEBI" id="CHEBI:90736"/>
        <dbReference type="EC" id="2.3.1.199"/>
    </reaction>
</comment>
<feature type="transmembrane region" description="Helical" evidence="10">
    <location>
        <begin position="135"/>
        <end position="153"/>
    </location>
</feature>
<evidence type="ECO:0000256" key="7">
    <source>
        <dbReference type="ARBA" id="ARBA00023098"/>
    </source>
</evidence>
<comment type="caution">
    <text evidence="10">Lacks conserved residue(s) required for the propagation of feature annotation.</text>
</comment>
<dbReference type="AlphaFoldDB" id="A0AAV2RCB0"/>
<proteinExistence type="inferred from homology"/>
<comment type="caution">
    <text evidence="11">The sequence shown here is derived from an EMBL/GenBank/DDBJ whole genome shotgun (WGS) entry which is preliminary data.</text>
</comment>
<dbReference type="Pfam" id="PF01151">
    <property type="entry name" value="ELO"/>
    <property type="match status" value="1"/>
</dbReference>
<dbReference type="GO" id="GO:0019367">
    <property type="term" value="P:fatty acid elongation, saturated fatty acid"/>
    <property type="evidence" value="ECO:0007669"/>
    <property type="project" value="TreeGrafter"/>
</dbReference>
<feature type="non-terminal residue" evidence="11">
    <location>
        <position position="466"/>
    </location>
</feature>
<keyword evidence="3 10" id="KW-0808">Transferase</keyword>
<evidence type="ECO:0000256" key="9">
    <source>
        <dbReference type="ARBA" id="ARBA00023160"/>
    </source>
</evidence>
<dbReference type="PANTHER" id="PTHR11157:SF167">
    <property type="entry name" value="ELONGATION OF VERY LONG CHAIN FATTY ACIDS PROTEIN"/>
    <property type="match status" value="1"/>
</dbReference>
<comment type="similarity">
    <text evidence="10">Belongs to the ELO family.</text>
</comment>
<evidence type="ECO:0000256" key="6">
    <source>
        <dbReference type="ARBA" id="ARBA00022989"/>
    </source>
</evidence>
<evidence type="ECO:0000256" key="5">
    <source>
        <dbReference type="ARBA" id="ARBA00022832"/>
    </source>
</evidence>
<evidence type="ECO:0000256" key="10">
    <source>
        <dbReference type="RuleBase" id="RU361115"/>
    </source>
</evidence>
<feature type="transmembrane region" description="Helical" evidence="10">
    <location>
        <begin position="310"/>
        <end position="329"/>
    </location>
</feature>
<keyword evidence="12" id="KW-1185">Reference proteome</keyword>
<feature type="transmembrane region" description="Helical" evidence="10">
    <location>
        <begin position="173"/>
        <end position="194"/>
    </location>
</feature>
<keyword evidence="2 10" id="KW-0444">Lipid biosynthesis</keyword>
<dbReference type="PANTHER" id="PTHR11157">
    <property type="entry name" value="FATTY ACID ACYL TRANSFERASE-RELATED"/>
    <property type="match status" value="1"/>
</dbReference>
<dbReference type="GO" id="GO:0030148">
    <property type="term" value="P:sphingolipid biosynthetic process"/>
    <property type="evidence" value="ECO:0007669"/>
    <property type="project" value="TreeGrafter"/>
</dbReference>
<organism evidence="11 12">
    <name type="scientific">Meganyctiphanes norvegica</name>
    <name type="common">Northern krill</name>
    <name type="synonym">Thysanopoda norvegica</name>
    <dbReference type="NCBI Taxonomy" id="48144"/>
    <lineage>
        <taxon>Eukaryota</taxon>
        <taxon>Metazoa</taxon>
        <taxon>Ecdysozoa</taxon>
        <taxon>Arthropoda</taxon>
        <taxon>Crustacea</taxon>
        <taxon>Multicrustacea</taxon>
        <taxon>Malacostraca</taxon>
        <taxon>Eumalacostraca</taxon>
        <taxon>Eucarida</taxon>
        <taxon>Euphausiacea</taxon>
        <taxon>Euphausiidae</taxon>
        <taxon>Meganyctiphanes</taxon>
    </lineage>
</organism>
<evidence type="ECO:0000256" key="8">
    <source>
        <dbReference type="ARBA" id="ARBA00023136"/>
    </source>
</evidence>
<protein>
    <recommendedName>
        <fullName evidence="10">Elongation of very long chain fatty acids protein</fullName>
        <ecNumber evidence="10">2.3.1.199</ecNumber>
    </recommendedName>
    <alternativeName>
        <fullName evidence="10">Very-long-chain 3-oxoacyl-CoA synthase</fullName>
    </alternativeName>
</protein>
<keyword evidence="8 10" id="KW-0472">Membrane</keyword>
<evidence type="ECO:0000256" key="1">
    <source>
        <dbReference type="ARBA" id="ARBA00004141"/>
    </source>
</evidence>
<feature type="transmembrane region" description="Helical" evidence="10">
    <location>
        <begin position="257"/>
        <end position="275"/>
    </location>
</feature>
<name>A0AAV2RCB0_MEGNR</name>
<dbReference type="EC" id="2.3.1.199" evidence="10"/>
<keyword evidence="9 10" id="KW-0275">Fatty acid biosynthesis</keyword>
<feature type="transmembrane region" description="Helical" evidence="10">
    <location>
        <begin position="206"/>
        <end position="226"/>
    </location>
</feature>
<sequence length="466" mass="53765">MDQLSDYSPISQKLKMSETSKVTEMEPNNFEMDQLLDYSGWRVNKKCDHGIQQGLLYSPLCASASNCNPVISTYLGLGGVMVSATHCTPSTHCSKGWRSLAGPLVQLKIIGRRRIEENNTTKTDILSERGLHKRGLYASIIIILSFIYGKLSMEYSMEPDKRQNTWILMTTPLTTLFLSMVFIFFVTVVGPWMMRGRPPVKGLKNIMIAYNAGQVILSTWIFYMSAKGGWLTTYSWSCQLCDYSNHPQAQMMLHAAYWYYFSKFIDFIDTIFFVAHKKYEHISLLHVVHHAIMPINCWFGLRYIPGGHSTLYGFLNSFVHMVMYTYYLLSALGPEFKKYLWWKKYLTKLQLTQFMIVILHSAQLAFIDCPIPAEVTRWVAGTAFIFLALFTDFYWNAYIGKKKQKLLQCVYRHNMHRTWQADESGDVVFAALSGYIYGNPSFGQFLINTGLSQNLRRNLDMMCKIR</sequence>
<feature type="transmembrane region" description="Helical" evidence="10">
    <location>
        <begin position="349"/>
        <end position="366"/>
    </location>
</feature>
<comment type="subcellular location">
    <subcellularLocation>
        <location evidence="1">Membrane</location>
        <topology evidence="1">Multi-pass membrane protein</topology>
    </subcellularLocation>
</comment>
<dbReference type="GO" id="GO:0009922">
    <property type="term" value="F:fatty acid elongase activity"/>
    <property type="evidence" value="ECO:0007669"/>
    <property type="project" value="UniProtKB-EC"/>
</dbReference>
<keyword evidence="7 10" id="KW-0443">Lipid metabolism</keyword>
<feature type="transmembrane region" description="Helical" evidence="10">
    <location>
        <begin position="378"/>
        <end position="395"/>
    </location>
</feature>
<dbReference type="GO" id="GO:0005789">
    <property type="term" value="C:endoplasmic reticulum membrane"/>
    <property type="evidence" value="ECO:0007669"/>
    <property type="project" value="TreeGrafter"/>
</dbReference>
<dbReference type="EMBL" id="CAXKWB010019004">
    <property type="protein sequence ID" value="CAL4121617.1"/>
    <property type="molecule type" value="Genomic_DNA"/>
</dbReference>
<dbReference type="GO" id="GO:0034626">
    <property type="term" value="P:fatty acid elongation, polyunsaturated fatty acid"/>
    <property type="evidence" value="ECO:0007669"/>
    <property type="project" value="TreeGrafter"/>
</dbReference>
<keyword evidence="6 10" id="KW-1133">Transmembrane helix</keyword>
<evidence type="ECO:0000256" key="3">
    <source>
        <dbReference type="ARBA" id="ARBA00022679"/>
    </source>
</evidence>
<evidence type="ECO:0000256" key="4">
    <source>
        <dbReference type="ARBA" id="ARBA00022692"/>
    </source>
</evidence>
<accession>A0AAV2RCB0</accession>
<dbReference type="InterPro" id="IPR002076">
    <property type="entry name" value="ELO_fam"/>
</dbReference>
<dbReference type="GO" id="GO:0034625">
    <property type="term" value="P:fatty acid elongation, monounsaturated fatty acid"/>
    <property type="evidence" value="ECO:0007669"/>
    <property type="project" value="TreeGrafter"/>
</dbReference>